<gene>
    <name evidence="3" type="ORF">FMAN_11521</name>
</gene>
<evidence type="ECO:0000313" key="3">
    <source>
        <dbReference type="EMBL" id="CVK97454.1"/>
    </source>
</evidence>
<sequence length="149" mass="17074">MSENNKSASVQLWPWQKRALENGRTPLPESPGERPWLDLSQDTEISATPLSALTNASTPQRRNCHQTVVATPNQRWWTESEMRRLIQLRNNGESWATITAQFPGRTLQGVKQTYRKRRFATEQQMEKEALAAASANPSLIRDDTEKRNQ</sequence>
<reference evidence="4" key="1">
    <citation type="journal article" date="2016" name="Genome Biol. Evol.">
        <title>Comparative 'omics' of the Fusarium fujikuroi species complex highlights differences in genetic potential and metabolite synthesis.</title>
        <authorList>
            <person name="Niehaus E.-M."/>
            <person name="Muensterkoetter M."/>
            <person name="Proctor R.H."/>
            <person name="Brown D.W."/>
            <person name="Sharon A."/>
            <person name="Idan Y."/>
            <person name="Oren-Young L."/>
            <person name="Sieber C.M."/>
            <person name="Novak O."/>
            <person name="Pencik A."/>
            <person name="Tarkowska D."/>
            <person name="Hromadova K."/>
            <person name="Freeman S."/>
            <person name="Maymon M."/>
            <person name="Elazar M."/>
            <person name="Youssef S.A."/>
            <person name="El-Shabrawy E.S.M."/>
            <person name="Shalaby A.B.A."/>
            <person name="Houterman P."/>
            <person name="Brock N.L."/>
            <person name="Burkhardt I."/>
            <person name="Tsavkelova E.A."/>
            <person name="Dickschat J.S."/>
            <person name="Galuszka P."/>
            <person name="Gueldener U."/>
            <person name="Tudzynski B."/>
        </authorList>
    </citation>
    <scope>NUCLEOTIDE SEQUENCE [LARGE SCALE GENOMIC DNA]</scope>
    <source>
        <strain evidence="4">MRC7560</strain>
    </source>
</reference>
<feature type="compositionally biased region" description="Basic and acidic residues" evidence="1">
    <location>
        <begin position="140"/>
        <end position="149"/>
    </location>
</feature>
<dbReference type="AlphaFoldDB" id="A0A1L7TFW1"/>
<dbReference type="GeneID" id="65090772"/>
<proteinExistence type="predicted"/>
<dbReference type="InterPro" id="IPR009057">
    <property type="entry name" value="Homeodomain-like_sf"/>
</dbReference>
<dbReference type="EMBL" id="FCQH01000008">
    <property type="protein sequence ID" value="CVK97454.1"/>
    <property type="molecule type" value="Genomic_DNA"/>
</dbReference>
<evidence type="ECO:0000259" key="2">
    <source>
        <dbReference type="PROSITE" id="PS50090"/>
    </source>
</evidence>
<dbReference type="RefSeq" id="XP_041684619.1">
    <property type="nucleotide sequence ID" value="XM_041834346.1"/>
</dbReference>
<name>A0A1L7TFW1_FUSMA</name>
<protein>
    <recommendedName>
        <fullName evidence="2">Myb-like domain-containing protein</fullName>
    </recommendedName>
</protein>
<dbReference type="VEuPathDB" id="FungiDB:FMAN_11521"/>
<feature type="compositionally biased region" description="Polar residues" evidence="1">
    <location>
        <begin position="1"/>
        <end position="10"/>
    </location>
</feature>
<dbReference type="SUPFAM" id="SSF46689">
    <property type="entry name" value="Homeodomain-like"/>
    <property type="match status" value="1"/>
</dbReference>
<feature type="region of interest" description="Disordered" evidence="1">
    <location>
        <begin position="126"/>
        <end position="149"/>
    </location>
</feature>
<comment type="caution">
    <text evidence="3">The sequence shown here is derived from an EMBL/GenBank/DDBJ whole genome shotgun (WGS) entry which is preliminary data.</text>
</comment>
<dbReference type="Gene3D" id="1.10.10.60">
    <property type="entry name" value="Homeodomain-like"/>
    <property type="match status" value="1"/>
</dbReference>
<dbReference type="Proteomes" id="UP000184255">
    <property type="component" value="Unassembled WGS sequence"/>
</dbReference>
<organism evidence="3 4">
    <name type="scientific">Fusarium mangiferae</name>
    <name type="common">Mango malformation disease fungus</name>
    <dbReference type="NCBI Taxonomy" id="192010"/>
    <lineage>
        <taxon>Eukaryota</taxon>
        <taxon>Fungi</taxon>
        <taxon>Dikarya</taxon>
        <taxon>Ascomycota</taxon>
        <taxon>Pezizomycotina</taxon>
        <taxon>Sordariomycetes</taxon>
        <taxon>Hypocreomycetidae</taxon>
        <taxon>Hypocreales</taxon>
        <taxon>Nectriaceae</taxon>
        <taxon>Fusarium</taxon>
        <taxon>Fusarium fujikuroi species complex</taxon>
    </lineage>
</organism>
<evidence type="ECO:0000256" key="1">
    <source>
        <dbReference type="SAM" id="MobiDB-lite"/>
    </source>
</evidence>
<evidence type="ECO:0000313" key="4">
    <source>
        <dbReference type="Proteomes" id="UP000184255"/>
    </source>
</evidence>
<accession>A0A1L7TFW1</accession>
<dbReference type="PROSITE" id="PS50090">
    <property type="entry name" value="MYB_LIKE"/>
    <property type="match status" value="1"/>
</dbReference>
<feature type="region of interest" description="Disordered" evidence="1">
    <location>
        <begin position="1"/>
        <end position="37"/>
    </location>
</feature>
<dbReference type="InterPro" id="IPR001005">
    <property type="entry name" value="SANT/Myb"/>
</dbReference>
<feature type="domain" description="Myb-like" evidence="2">
    <location>
        <begin position="77"/>
        <end position="118"/>
    </location>
</feature>
<keyword evidence="4" id="KW-1185">Reference proteome</keyword>